<dbReference type="EMBL" id="MFLF01000009">
    <property type="protein sequence ID" value="OGG60187.1"/>
    <property type="molecule type" value="Genomic_DNA"/>
</dbReference>
<reference evidence="1 2" key="1">
    <citation type="journal article" date="2016" name="Nat. Commun.">
        <title>Thousands of microbial genomes shed light on interconnected biogeochemical processes in an aquifer system.</title>
        <authorList>
            <person name="Anantharaman K."/>
            <person name="Brown C.T."/>
            <person name="Hug L.A."/>
            <person name="Sharon I."/>
            <person name="Castelle C.J."/>
            <person name="Probst A.J."/>
            <person name="Thomas B.C."/>
            <person name="Singh A."/>
            <person name="Wilkins M.J."/>
            <person name="Karaoz U."/>
            <person name="Brodie E.L."/>
            <person name="Williams K.H."/>
            <person name="Hubbard S.S."/>
            <person name="Banfield J.F."/>
        </authorList>
    </citation>
    <scope>NUCLEOTIDE SEQUENCE [LARGE SCALE GENOMIC DNA]</scope>
</reference>
<dbReference type="Proteomes" id="UP000178794">
    <property type="component" value="Unassembled WGS sequence"/>
</dbReference>
<proteinExistence type="predicted"/>
<gene>
    <name evidence="1" type="ORF">A3C89_02245</name>
</gene>
<evidence type="ECO:0000313" key="2">
    <source>
        <dbReference type="Proteomes" id="UP000178794"/>
    </source>
</evidence>
<name>A0A1F6DFT9_9BACT</name>
<evidence type="ECO:0000313" key="1">
    <source>
        <dbReference type="EMBL" id="OGG60187.1"/>
    </source>
</evidence>
<organism evidence="1 2">
    <name type="scientific">Candidatus Kaiserbacteria bacterium RIFCSPHIGHO2_02_FULL_50_50</name>
    <dbReference type="NCBI Taxonomy" id="1798492"/>
    <lineage>
        <taxon>Bacteria</taxon>
        <taxon>Candidatus Kaiseribacteriota</taxon>
    </lineage>
</organism>
<dbReference type="STRING" id="1798492.A3C89_02245"/>
<dbReference type="AlphaFoldDB" id="A0A1F6DFT9"/>
<comment type="caution">
    <text evidence="1">The sequence shown here is derived from an EMBL/GenBank/DDBJ whole genome shotgun (WGS) entry which is preliminary data.</text>
</comment>
<protein>
    <submittedName>
        <fullName evidence="1">Uncharacterized protein</fullName>
    </submittedName>
</protein>
<sequence>MEEFLMYKIVIDGTPVLFSDFLSEDDCASVIAEATGAARVVFIGTPCTPLLVKTIEELVFRDNYVVVRDNNDILSPRDKREREIKTCSEYVRKLTSSGTIVRSRETCLGCASLVREGEFKIEQTVVVTQLEVRTLLATMKALGVVYDGLDEDDAILEATRRERAGKSFTELLVQHLLVELPLFDWQNPERYESTKAALFAQFVATVHDLTYLS</sequence>
<accession>A0A1F6DFT9</accession>